<name>A0ABM7RFP8_9BACT</name>
<evidence type="ECO:0000313" key="3">
    <source>
        <dbReference type="Proteomes" id="UP001374893"/>
    </source>
</evidence>
<dbReference type="InterPro" id="IPR029052">
    <property type="entry name" value="Metallo-depent_PP-like"/>
</dbReference>
<feature type="domain" description="PhoD-like phosphatase metallophosphatase" evidence="1">
    <location>
        <begin position="85"/>
        <end position="288"/>
    </location>
</feature>
<dbReference type="InterPro" id="IPR038607">
    <property type="entry name" value="PhoD-like_sf"/>
</dbReference>
<evidence type="ECO:0000259" key="1">
    <source>
        <dbReference type="Pfam" id="PF09423"/>
    </source>
</evidence>
<sequence>MQVLVVVIPAANPPPMSRWFTLLLTFPVILQAREVRDSDLAEPLESIGLIACLRHTKEAPALERYAVQEPDLLLWMGDNLYCDTLDMEELKSAYAALAKRPDFKALESIPMMATWDDHDFGWDNSGASYPKRDESKAIFMDFWNFPDDPAVRARPGVYSARVFGPSGKRVQVIMLDTRYSKDKTRMLSETQWKWLAEELERPAEFRVIVSGQQVLLTEDSAFEAWSKAGKEQQRLLDLIRQKATEGVFLVSGDQHYAEISEVAGGFGYDAVEFTFAGVNQDEKESANRNRVGPVIHARDKAGFLTFEWGETPSVTFRAVDTEGTELVSRKLSLADLRPANP</sequence>
<proteinExistence type="predicted"/>
<dbReference type="Gene3D" id="3.60.21.70">
    <property type="entry name" value="PhoD-like phosphatase"/>
    <property type="match status" value="1"/>
</dbReference>
<keyword evidence="3" id="KW-1185">Reference proteome</keyword>
<dbReference type="InterPro" id="IPR018946">
    <property type="entry name" value="PhoD-like_MPP"/>
</dbReference>
<dbReference type="Proteomes" id="UP001374893">
    <property type="component" value="Chromosome"/>
</dbReference>
<gene>
    <name evidence="2" type="ORF">HAHE_18550</name>
</gene>
<dbReference type="PANTHER" id="PTHR33987:SF1">
    <property type="entry name" value="CALCINEURIN-LIKE METALLO-PHOSPHOESTERASE SUPERFAMILY PROTEIN"/>
    <property type="match status" value="1"/>
</dbReference>
<organism evidence="2 3">
    <name type="scientific">Haloferula helveola</name>
    <dbReference type="NCBI Taxonomy" id="490095"/>
    <lineage>
        <taxon>Bacteria</taxon>
        <taxon>Pseudomonadati</taxon>
        <taxon>Verrucomicrobiota</taxon>
        <taxon>Verrucomicrobiia</taxon>
        <taxon>Verrucomicrobiales</taxon>
        <taxon>Verrucomicrobiaceae</taxon>
        <taxon>Haloferula</taxon>
    </lineage>
</organism>
<dbReference type="SUPFAM" id="SSF56300">
    <property type="entry name" value="Metallo-dependent phosphatases"/>
    <property type="match status" value="1"/>
</dbReference>
<dbReference type="Pfam" id="PF09423">
    <property type="entry name" value="PhoD"/>
    <property type="match status" value="1"/>
</dbReference>
<dbReference type="PANTHER" id="PTHR33987">
    <property type="entry name" value="CALCINEURIN-LIKE METALLO-PHOSPHOESTERASE SUPERFAMILY PROTEIN"/>
    <property type="match status" value="1"/>
</dbReference>
<evidence type="ECO:0000313" key="2">
    <source>
        <dbReference type="EMBL" id="BCX47947.1"/>
    </source>
</evidence>
<reference evidence="2 3" key="1">
    <citation type="submission" date="2021-06" db="EMBL/GenBank/DDBJ databases">
        <title>Complete genome of Haloferula helveola possessing various polysaccharide degrading enzymes.</title>
        <authorList>
            <person name="Takami H."/>
            <person name="Huang C."/>
            <person name="Hamasaki K."/>
        </authorList>
    </citation>
    <scope>NUCLEOTIDE SEQUENCE [LARGE SCALE GENOMIC DNA]</scope>
    <source>
        <strain evidence="2 3">CN-1</strain>
    </source>
</reference>
<dbReference type="CDD" id="cd07389">
    <property type="entry name" value="MPP_PhoD"/>
    <property type="match status" value="1"/>
</dbReference>
<protein>
    <recommendedName>
        <fullName evidence="1">PhoD-like phosphatase metallophosphatase domain-containing protein</fullName>
    </recommendedName>
</protein>
<accession>A0ABM7RFP8</accession>
<dbReference type="EMBL" id="AP024702">
    <property type="protein sequence ID" value="BCX47947.1"/>
    <property type="molecule type" value="Genomic_DNA"/>
</dbReference>